<dbReference type="GO" id="GO:0006508">
    <property type="term" value="P:proteolysis"/>
    <property type="evidence" value="ECO:0007669"/>
    <property type="project" value="UniProtKB-KW"/>
</dbReference>
<evidence type="ECO:0000313" key="6">
    <source>
        <dbReference type="EMBL" id="QDT35625.1"/>
    </source>
</evidence>
<reference evidence="6 7" key="1">
    <citation type="submission" date="2019-02" db="EMBL/GenBank/DDBJ databases">
        <title>Deep-cultivation of Planctomycetes and their phenomic and genomic characterization uncovers novel biology.</title>
        <authorList>
            <person name="Wiegand S."/>
            <person name="Jogler M."/>
            <person name="Boedeker C."/>
            <person name="Pinto D."/>
            <person name="Vollmers J."/>
            <person name="Rivas-Marin E."/>
            <person name="Kohn T."/>
            <person name="Peeters S.H."/>
            <person name="Heuer A."/>
            <person name="Rast P."/>
            <person name="Oberbeckmann S."/>
            <person name="Bunk B."/>
            <person name="Jeske O."/>
            <person name="Meyerdierks A."/>
            <person name="Storesund J.E."/>
            <person name="Kallscheuer N."/>
            <person name="Luecker S."/>
            <person name="Lage O.M."/>
            <person name="Pohl T."/>
            <person name="Merkel B.J."/>
            <person name="Hornburger P."/>
            <person name="Mueller R.-W."/>
            <person name="Bruemmer F."/>
            <person name="Labrenz M."/>
            <person name="Spormann A.M."/>
            <person name="Op den Camp H."/>
            <person name="Overmann J."/>
            <person name="Amann R."/>
            <person name="Jetten M.S.M."/>
            <person name="Mascher T."/>
            <person name="Medema M.H."/>
            <person name="Devos D.P."/>
            <person name="Kaster A.-K."/>
            <person name="Ovreas L."/>
            <person name="Rohde M."/>
            <person name="Galperin M.Y."/>
            <person name="Jogler C."/>
        </authorList>
    </citation>
    <scope>NUCLEOTIDE SEQUENCE [LARGE SCALE GENOMIC DNA]</scope>
    <source>
        <strain evidence="6 7">Mal48</strain>
    </source>
</reference>
<dbReference type="PANTHER" id="PTHR43343:SF3">
    <property type="entry name" value="PROTEASE DO-LIKE 8, CHLOROPLASTIC"/>
    <property type="match status" value="1"/>
</dbReference>
<dbReference type="InterPro" id="IPR001478">
    <property type="entry name" value="PDZ"/>
</dbReference>
<accession>A0A517QVH3</accession>
<dbReference type="Pfam" id="PF13180">
    <property type="entry name" value="PDZ_2"/>
    <property type="match status" value="1"/>
</dbReference>
<feature type="region of interest" description="Disordered" evidence="4">
    <location>
        <begin position="149"/>
        <end position="168"/>
    </location>
</feature>
<sequence length="503" mass="54476">MNIANSVPTSPTNLLKPLINSTYARNTLLATTKVNHRSADMAATAGDRVTPIRQSPNQEQSILHSQQIPPGLLCDQLKRPIQWRANPEAGLSGLQLRFISILRRSYLASLLESQPNEDTGAPMRQLFVSLFSILLIQNSVVAQVQPPVLPQLNAPPRSSKPASPKLESLPSLYNEEGLTPDEAVNVAVYERCNRSVVNISTLGVRADRFFLRTTEEGNGSGSVLDKEGHILTNYHVIDRAQQVAVTLYNEETYPAKLVGADPVNDIAVIKIDAKPDELFPIEFGDSDKLRVGMRVFALGNPFGLERTMSDGMISSLNRTLEIQQNWIIKSIIQIDASINPGNSGGPLINSHAKLIGMNTAIASRVEQSAGIGFAIPINLIRRVVPELIDHGRVIRGEIGISHVTVTEHGLRVSQLTPNGPAEKAGVRGPRRIRRGPAVIIDRSAADTIVALENEPVASAAEFLGIIESKKPGEVVTLTILRNDQLIEISVTLGGSVNEKGVGI</sequence>
<dbReference type="PRINTS" id="PR00834">
    <property type="entry name" value="PROTEASES2C"/>
</dbReference>
<dbReference type="InterPro" id="IPR051201">
    <property type="entry name" value="Chloro_Bact_Ser_Proteases"/>
</dbReference>
<evidence type="ECO:0000256" key="3">
    <source>
        <dbReference type="ARBA" id="ARBA00022801"/>
    </source>
</evidence>
<dbReference type="PANTHER" id="PTHR43343">
    <property type="entry name" value="PEPTIDASE S12"/>
    <property type="match status" value="1"/>
</dbReference>
<dbReference type="SUPFAM" id="SSF50494">
    <property type="entry name" value="Trypsin-like serine proteases"/>
    <property type="match status" value="1"/>
</dbReference>
<dbReference type="Proteomes" id="UP000315724">
    <property type="component" value="Chromosome"/>
</dbReference>
<dbReference type="InterPro" id="IPR009003">
    <property type="entry name" value="Peptidase_S1_PA"/>
</dbReference>
<organism evidence="6 7">
    <name type="scientific">Thalassoglobus polymorphus</name>
    <dbReference type="NCBI Taxonomy" id="2527994"/>
    <lineage>
        <taxon>Bacteria</taxon>
        <taxon>Pseudomonadati</taxon>
        <taxon>Planctomycetota</taxon>
        <taxon>Planctomycetia</taxon>
        <taxon>Planctomycetales</taxon>
        <taxon>Planctomycetaceae</taxon>
        <taxon>Thalassoglobus</taxon>
    </lineage>
</organism>
<proteinExistence type="inferred from homology"/>
<comment type="similarity">
    <text evidence="1">Belongs to the peptidase S1C family.</text>
</comment>
<dbReference type="AlphaFoldDB" id="A0A517QVH3"/>
<dbReference type="InterPro" id="IPR036034">
    <property type="entry name" value="PDZ_sf"/>
</dbReference>
<keyword evidence="7" id="KW-1185">Reference proteome</keyword>
<dbReference type="InterPro" id="IPR043504">
    <property type="entry name" value="Peptidase_S1_PA_chymotrypsin"/>
</dbReference>
<dbReference type="KEGG" id="tpol:Mal48_49030"/>
<dbReference type="EC" id="3.4.21.107" evidence="6"/>
<gene>
    <name evidence="6" type="primary">degQ_2</name>
    <name evidence="6" type="ORF">Mal48_49030</name>
</gene>
<dbReference type="EMBL" id="CP036267">
    <property type="protein sequence ID" value="QDT35625.1"/>
    <property type="molecule type" value="Genomic_DNA"/>
</dbReference>
<evidence type="ECO:0000256" key="4">
    <source>
        <dbReference type="SAM" id="MobiDB-lite"/>
    </source>
</evidence>
<dbReference type="Gene3D" id="2.30.42.10">
    <property type="match status" value="1"/>
</dbReference>
<dbReference type="Pfam" id="PF13365">
    <property type="entry name" value="Trypsin_2"/>
    <property type="match status" value="1"/>
</dbReference>
<keyword evidence="2 6" id="KW-0645">Protease</keyword>
<dbReference type="InterPro" id="IPR001940">
    <property type="entry name" value="Peptidase_S1C"/>
</dbReference>
<feature type="domain" description="PDZ" evidence="5">
    <location>
        <begin position="396"/>
        <end position="492"/>
    </location>
</feature>
<dbReference type="SUPFAM" id="SSF50156">
    <property type="entry name" value="PDZ domain-like"/>
    <property type="match status" value="1"/>
</dbReference>
<protein>
    <submittedName>
        <fullName evidence="6">Periplasmic pH-dependent serine endoprotease DegQ</fullName>
        <ecNumber evidence="6">3.4.21.107</ecNumber>
    </submittedName>
</protein>
<evidence type="ECO:0000256" key="1">
    <source>
        <dbReference type="ARBA" id="ARBA00010541"/>
    </source>
</evidence>
<dbReference type="Gene3D" id="2.40.10.10">
    <property type="entry name" value="Trypsin-like serine proteases"/>
    <property type="match status" value="2"/>
</dbReference>
<evidence type="ECO:0000256" key="2">
    <source>
        <dbReference type="ARBA" id="ARBA00022670"/>
    </source>
</evidence>
<evidence type="ECO:0000313" key="7">
    <source>
        <dbReference type="Proteomes" id="UP000315724"/>
    </source>
</evidence>
<evidence type="ECO:0000259" key="5">
    <source>
        <dbReference type="Pfam" id="PF13180"/>
    </source>
</evidence>
<feature type="compositionally biased region" description="Low complexity" evidence="4">
    <location>
        <begin position="149"/>
        <end position="165"/>
    </location>
</feature>
<name>A0A517QVH3_9PLAN</name>
<keyword evidence="3 6" id="KW-0378">Hydrolase</keyword>
<dbReference type="GO" id="GO:0004252">
    <property type="term" value="F:serine-type endopeptidase activity"/>
    <property type="evidence" value="ECO:0007669"/>
    <property type="project" value="InterPro"/>
</dbReference>